<dbReference type="EMBL" id="WVHK01000101">
    <property type="protein sequence ID" value="MXV21508.1"/>
    <property type="molecule type" value="Genomic_DNA"/>
</dbReference>
<dbReference type="Proteomes" id="UP000430519">
    <property type="component" value="Unassembled WGS sequence"/>
</dbReference>
<dbReference type="Pfam" id="PF05107">
    <property type="entry name" value="Cas_Cas7"/>
    <property type="match status" value="2"/>
</dbReference>
<reference evidence="2 3" key="1">
    <citation type="submission" date="2019-11" db="EMBL/GenBank/DDBJ databases">
        <title>Genome sequence of Deinococcus xianganensis Y35, AI-2 producing algicidal bacterium, isolated from lake water.</title>
        <authorList>
            <person name="Li Y."/>
        </authorList>
    </citation>
    <scope>NUCLEOTIDE SEQUENCE [LARGE SCALE GENOMIC DNA]</scope>
    <source>
        <strain evidence="2 3">Y35</strain>
    </source>
</reference>
<dbReference type="RefSeq" id="WP_160981829.1">
    <property type="nucleotide sequence ID" value="NZ_WVHK01000101.1"/>
</dbReference>
<dbReference type="GO" id="GO:0043571">
    <property type="term" value="P:maintenance of CRISPR repeat elements"/>
    <property type="evidence" value="ECO:0007669"/>
    <property type="project" value="InterPro"/>
</dbReference>
<gene>
    <name evidence="2" type="ORF">GLX28_17950</name>
</gene>
<feature type="region of interest" description="Disordered" evidence="1">
    <location>
        <begin position="33"/>
        <end position="59"/>
    </location>
</feature>
<feature type="compositionally biased region" description="Low complexity" evidence="1">
    <location>
        <begin position="33"/>
        <end position="44"/>
    </location>
</feature>
<organism evidence="2 3">
    <name type="scientific">Deinococcus xianganensis</name>
    <dbReference type="NCBI Taxonomy" id="1507289"/>
    <lineage>
        <taxon>Bacteria</taxon>
        <taxon>Thermotogati</taxon>
        <taxon>Deinococcota</taxon>
        <taxon>Deinococci</taxon>
        <taxon>Deinococcales</taxon>
        <taxon>Deinococcaceae</taxon>
        <taxon>Deinococcus</taxon>
    </lineage>
</organism>
<comment type="caution">
    <text evidence="2">The sequence shown here is derived from an EMBL/GenBank/DDBJ whole genome shotgun (WGS) entry which is preliminary data.</text>
</comment>
<evidence type="ECO:0000256" key="1">
    <source>
        <dbReference type="SAM" id="MobiDB-lite"/>
    </source>
</evidence>
<name>A0A6I4YLB3_9DEIO</name>
<accession>A0A6I4YLB3</accession>
<evidence type="ECO:0000313" key="2">
    <source>
        <dbReference type="EMBL" id="MXV21508.1"/>
    </source>
</evidence>
<keyword evidence="3" id="KW-1185">Reference proteome</keyword>
<dbReference type="InterPro" id="IPR006482">
    <property type="entry name" value="Cas7_Csh2/Csh2"/>
</dbReference>
<sequence>MTTDIPQLDGVTIPPVILDPTRRHDFMFVFEVNGDNPNGDPDMDNMPRTEPDTGRGLTTDTSIKRKVRDIAALLGLEIFIEPSQTLNRKIGDAMGAVPQTPLTEAELDHEDLMAQLERLQEGGQFTLDDTILMYLGDNPRKLSQEITRDLPKAPKPQGDSPKGPTLKGQLEAVAKRMASSVNDKMTLKRDDARDHLVKRYYDIRMFGAVLSAGLNAGQVLGPVTVTPAWSVAPVTLLQLAITRNAKNTAERAEKGNTEMGRRHIVSHGLYVAHGHYDPVAGVKLGVSQDDLHVLWYALTTAFTHTRSAARGDIHVRGLYVFTHEHRLGNALAHKLFERVQIMATTPAPTSYADYTVTLPGEALPTGVTFTPVTHG</sequence>
<proteinExistence type="predicted"/>
<dbReference type="AlphaFoldDB" id="A0A6I4YLB3"/>
<evidence type="ECO:0000313" key="3">
    <source>
        <dbReference type="Proteomes" id="UP000430519"/>
    </source>
</evidence>
<protein>
    <submittedName>
        <fullName evidence="2">Type I-C CRISPR-associated protein Cas7/Csd2</fullName>
    </submittedName>
</protein>